<evidence type="ECO:0000313" key="10">
    <source>
        <dbReference type="Proteomes" id="UP000319255"/>
    </source>
</evidence>
<evidence type="ECO:0000259" key="8">
    <source>
        <dbReference type="Pfam" id="PF00892"/>
    </source>
</evidence>
<dbReference type="GO" id="GO:0016020">
    <property type="term" value="C:membrane"/>
    <property type="evidence" value="ECO:0007669"/>
    <property type="project" value="UniProtKB-SubCell"/>
</dbReference>
<dbReference type="OrthoDB" id="8688375at2"/>
<protein>
    <submittedName>
        <fullName evidence="9">DMT family transporter</fullName>
    </submittedName>
</protein>
<feature type="transmembrane region" description="Helical" evidence="7">
    <location>
        <begin position="75"/>
        <end position="95"/>
    </location>
</feature>
<feature type="transmembrane region" description="Helical" evidence="7">
    <location>
        <begin position="307"/>
        <end position="323"/>
    </location>
</feature>
<evidence type="ECO:0000256" key="4">
    <source>
        <dbReference type="ARBA" id="ARBA00022989"/>
    </source>
</evidence>
<feature type="region of interest" description="Disordered" evidence="6">
    <location>
        <begin position="1"/>
        <end position="36"/>
    </location>
</feature>
<evidence type="ECO:0000256" key="2">
    <source>
        <dbReference type="ARBA" id="ARBA00007362"/>
    </source>
</evidence>
<feature type="transmembrane region" description="Helical" evidence="7">
    <location>
        <begin position="280"/>
        <end position="301"/>
    </location>
</feature>
<dbReference type="EMBL" id="VFRP01000009">
    <property type="protein sequence ID" value="TPE50810.1"/>
    <property type="molecule type" value="Genomic_DNA"/>
</dbReference>
<dbReference type="SUPFAM" id="SSF103481">
    <property type="entry name" value="Multidrug resistance efflux transporter EmrE"/>
    <property type="match status" value="2"/>
</dbReference>
<evidence type="ECO:0000313" key="9">
    <source>
        <dbReference type="EMBL" id="TPE50810.1"/>
    </source>
</evidence>
<comment type="caution">
    <text evidence="9">The sequence shown here is derived from an EMBL/GenBank/DDBJ whole genome shotgun (WGS) entry which is preliminary data.</text>
</comment>
<evidence type="ECO:0000256" key="3">
    <source>
        <dbReference type="ARBA" id="ARBA00022692"/>
    </source>
</evidence>
<feature type="domain" description="EamA" evidence="8">
    <location>
        <begin position="191"/>
        <end position="323"/>
    </location>
</feature>
<dbReference type="Proteomes" id="UP000319255">
    <property type="component" value="Unassembled WGS sequence"/>
</dbReference>
<keyword evidence="10" id="KW-1185">Reference proteome</keyword>
<comment type="similarity">
    <text evidence="2">Belongs to the EamA transporter family.</text>
</comment>
<sequence length="333" mass="34414">MSRPTTGRAARSASPPSVSAGVSPRRCPRAWPPRPDPMARRAIPPVAILVAAGAGWGLTVPLLRVAAGAGHPPLALLLWQNLMMAGLAGLLLRLWRRPWPRLRGNAPALLAVSILGTVLPGYFTFLTAGELPASARAIIIAMVPIFALPIALGLGAERFEPRRLAGLLLGLGAIGLLVLPGATRGPLPPLYVLLATVAPLSYAVESNVLSARPADLEPLGLLFGASLLSAALTLPLAWAADALVAPAAFGPAEQALLAIVPINLAAYAAYVWLAARGGAVFAAQVGYVVTLAGVFWGMVLLGERPGPAIWLSLGLMMAGIALVRPRHEGVKDA</sequence>
<comment type="subcellular location">
    <subcellularLocation>
        <location evidence="1">Membrane</location>
        <topology evidence="1">Multi-pass membrane protein</topology>
    </subcellularLocation>
</comment>
<feature type="transmembrane region" description="Helical" evidence="7">
    <location>
        <begin position="221"/>
        <end position="249"/>
    </location>
</feature>
<dbReference type="PANTHER" id="PTHR32322:SF2">
    <property type="entry name" value="EAMA DOMAIN-CONTAINING PROTEIN"/>
    <property type="match status" value="1"/>
</dbReference>
<keyword evidence="3 7" id="KW-0812">Transmembrane</keyword>
<dbReference type="PANTHER" id="PTHR32322">
    <property type="entry name" value="INNER MEMBRANE TRANSPORTER"/>
    <property type="match status" value="1"/>
</dbReference>
<proteinExistence type="inferred from homology"/>
<evidence type="ECO:0000256" key="1">
    <source>
        <dbReference type="ARBA" id="ARBA00004141"/>
    </source>
</evidence>
<feature type="transmembrane region" description="Helical" evidence="7">
    <location>
        <begin position="107"/>
        <end position="127"/>
    </location>
</feature>
<feature type="transmembrane region" description="Helical" evidence="7">
    <location>
        <begin position="255"/>
        <end position="273"/>
    </location>
</feature>
<evidence type="ECO:0000256" key="6">
    <source>
        <dbReference type="SAM" id="MobiDB-lite"/>
    </source>
</evidence>
<dbReference type="AlphaFoldDB" id="A0A501WR19"/>
<feature type="transmembrane region" description="Helical" evidence="7">
    <location>
        <begin position="42"/>
        <end position="63"/>
    </location>
</feature>
<accession>A0A501WR19</accession>
<feature type="compositionally biased region" description="Low complexity" evidence="6">
    <location>
        <begin position="7"/>
        <end position="25"/>
    </location>
</feature>
<feature type="transmembrane region" description="Helical" evidence="7">
    <location>
        <begin position="133"/>
        <end position="152"/>
    </location>
</feature>
<feature type="transmembrane region" description="Helical" evidence="7">
    <location>
        <begin position="189"/>
        <end position="209"/>
    </location>
</feature>
<reference evidence="9 10" key="1">
    <citation type="submission" date="2019-06" db="EMBL/GenBank/DDBJ databases">
        <title>A novel bacterium of genus Amaricoccus, isolated from marine sediment.</title>
        <authorList>
            <person name="Huang H."/>
            <person name="Mo K."/>
            <person name="Hu Y."/>
        </authorList>
    </citation>
    <scope>NUCLEOTIDE SEQUENCE [LARGE SCALE GENOMIC DNA]</scope>
    <source>
        <strain evidence="9 10">HB172011</strain>
    </source>
</reference>
<gene>
    <name evidence="9" type="ORF">FJM51_11185</name>
</gene>
<keyword evidence="5 7" id="KW-0472">Membrane</keyword>
<evidence type="ECO:0000256" key="5">
    <source>
        <dbReference type="ARBA" id="ARBA00023136"/>
    </source>
</evidence>
<dbReference type="InterPro" id="IPR037185">
    <property type="entry name" value="EmrE-like"/>
</dbReference>
<keyword evidence="4 7" id="KW-1133">Transmembrane helix</keyword>
<dbReference type="InterPro" id="IPR050638">
    <property type="entry name" value="AA-Vitamin_Transporters"/>
</dbReference>
<evidence type="ECO:0000256" key="7">
    <source>
        <dbReference type="SAM" id="Phobius"/>
    </source>
</evidence>
<organism evidence="9 10">
    <name type="scientific">Amaricoccus solimangrovi</name>
    <dbReference type="NCBI Taxonomy" id="2589815"/>
    <lineage>
        <taxon>Bacteria</taxon>
        <taxon>Pseudomonadati</taxon>
        <taxon>Pseudomonadota</taxon>
        <taxon>Alphaproteobacteria</taxon>
        <taxon>Rhodobacterales</taxon>
        <taxon>Paracoccaceae</taxon>
        <taxon>Amaricoccus</taxon>
    </lineage>
</organism>
<feature type="transmembrane region" description="Helical" evidence="7">
    <location>
        <begin position="164"/>
        <end position="183"/>
    </location>
</feature>
<feature type="domain" description="EamA" evidence="8">
    <location>
        <begin position="48"/>
        <end position="178"/>
    </location>
</feature>
<dbReference type="InterPro" id="IPR000620">
    <property type="entry name" value="EamA_dom"/>
</dbReference>
<dbReference type="Pfam" id="PF00892">
    <property type="entry name" value="EamA"/>
    <property type="match status" value="2"/>
</dbReference>
<name>A0A501WR19_9RHOB</name>